<accession>A0A0E9WR96</accession>
<keyword evidence="1" id="KW-1133">Transmembrane helix</keyword>
<sequence>MSHFDVCLHSVYTHTVFRLAIYIIALLTLTVIVVSSKALSHSVSITLISKTIFTL</sequence>
<reference evidence="2" key="2">
    <citation type="journal article" date="2015" name="Fish Shellfish Immunol.">
        <title>Early steps in the European eel (Anguilla anguilla)-Vibrio vulnificus interaction in the gills: Role of the RtxA13 toxin.</title>
        <authorList>
            <person name="Callol A."/>
            <person name="Pajuelo D."/>
            <person name="Ebbesson L."/>
            <person name="Teles M."/>
            <person name="MacKenzie S."/>
            <person name="Amaro C."/>
        </authorList>
    </citation>
    <scope>NUCLEOTIDE SEQUENCE</scope>
</reference>
<feature type="transmembrane region" description="Helical" evidence="1">
    <location>
        <begin position="20"/>
        <end position="40"/>
    </location>
</feature>
<proteinExistence type="predicted"/>
<evidence type="ECO:0000256" key="1">
    <source>
        <dbReference type="SAM" id="Phobius"/>
    </source>
</evidence>
<organism evidence="2">
    <name type="scientific">Anguilla anguilla</name>
    <name type="common">European freshwater eel</name>
    <name type="synonym">Muraena anguilla</name>
    <dbReference type="NCBI Taxonomy" id="7936"/>
    <lineage>
        <taxon>Eukaryota</taxon>
        <taxon>Metazoa</taxon>
        <taxon>Chordata</taxon>
        <taxon>Craniata</taxon>
        <taxon>Vertebrata</taxon>
        <taxon>Euteleostomi</taxon>
        <taxon>Actinopterygii</taxon>
        <taxon>Neopterygii</taxon>
        <taxon>Teleostei</taxon>
        <taxon>Anguilliformes</taxon>
        <taxon>Anguillidae</taxon>
        <taxon>Anguilla</taxon>
    </lineage>
</organism>
<keyword evidence="1" id="KW-0812">Transmembrane</keyword>
<dbReference type="EMBL" id="GBXM01015633">
    <property type="protein sequence ID" value="JAH92944.1"/>
    <property type="molecule type" value="Transcribed_RNA"/>
</dbReference>
<reference evidence="2" key="1">
    <citation type="submission" date="2014-11" db="EMBL/GenBank/DDBJ databases">
        <authorList>
            <person name="Amaro Gonzalez C."/>
        </authorList>
    </citation>
    <scope>NUCLEOTIDE SEQUENCE</scope>
</reference>
<evidence type="ECO:0000313" key="2">
    <source>
        <dbReference type="EMBL" id="JAH92944.1"/>
    </source>
</evidence>
<protein>
    <submittedName>
        <fullName evidence="2">Uncharacterized protein</fullName>
    </submittedName>
</protein>
<dbReference type="AlphaFoldDB" id="A0A0E9WR96"/>
<keyword evidence="1" id="KW-0472">Membrane</keyword>
<name>A0A0E9WR96_ANGAN</name>